<protein>
    <recommendedName>
        <fullName evidence="3">Ubiquitin-like domain-containing protein</fullName>
    </recommendedName>
</protein>
<dbReference type="InterPro" id="IPR019956">
    <property type="entry name" value="Ubiquitin_dom"/>
</dbReference>
<comment type="caution">
    <text evidence="4">The sequence shown here is derived from an EMBL/GenBank/DDBJ whole genome shotgun (WGS) entry which is preliminary data.</text>
</comment>
<dbReference type="PRINTS" id="PR00348">
    <property type="entry name" value="UBIQUITIN"/>
</dbReference>
<proteinExistence type="predicted"/>
<dbReference type="Pfam" id="PF00240">
    <property type="entry name" value="ubiquitin"/>
    <property type="match status" value="1"/>
</dbReference>
<feature type="coiled-coil region" evidence="1">
    <location>
        <begin position="26"/>
        <end position="53"/>
    </location>
</feature>
<evidence type="ECO:0000313" key="4">
    <source>
        <dbReference type="EMBL" id="KAL3104931.1"/>
    </source>
</evidence>
<gene>
    <name evidence="4" type="ORF">niasHT_028463</name>
</gene>
<feature type="compositionally biased region" description="Polar residues" evidence="2">
    <location>
        <begin position="217"/>
        <end position="231"/>
    </location>
</feature>
<dbReference type="PANTHER" id="PTHR10666">
    <property type="entry name" value="UBIQUITIN"/>
    <property type="match status" value="1"/>
</dbReference>
<dbReference type="EMBL" id="JBICBT010000693">
    <property type="protein sequence ID" value="KAL3104931.1"/>
    <property type="molecule type" value="Genomic_DNA"/>
</dbReference>
<dbReference type="PROSITE" id="PS50053">
    <property type="entry name" value="UBIQUITIN_2"/>
    <property type="match status" value="1"/>
</dbReference>
<dbReference type="InterPro" id="IPR029071">
    <property type="entry name" value="Ubiquitin-like_domsf"/>
</dbReference>
<keyword evidence="5" id="KW-1185">Reference proteome</keyword>
<dbReference type="AlphaFoldDB" id="A0ABD2KPV9"/>
<name>A0ABD2KPV9_9BILA</name>
<dbReference type="Gene3D" id="3.10.20.90">
    <property type="entry name" value="Phosphatidylinositol 3-kinase Catalytic Subunit, Chain A, domain 1"/>
    <property type="match status" value="1"/>
</dbReference>
<sequence>MSTSTSNSSFDDITSDQNHIWPPFALSDDGNELERLEAQRKAIDAKIAVELARRQMIMEGTEAMPKAKGNSEALANNGNDLVTALFDNSFIISSKVEELSRKCAQLEKGLILCEAKQKEEDKLFKVEAENRLLKAELKQKETMDELKEMKMKVTKMEQREYALIVQIEELVEGQKQCLDKCAELEKELARKYICVGQFAKHLERIDGMEAQINGQKKMQKGTFSTTAQGDKNISEGSSNSANENGIKIYIKTMTGGELTLIDVLPSNTIEEIKAKIERIERIPIRQQRLIFTGNQLEDERTLEDYNIRDGDMIHLILRLCGC</sequence>
<dbReference type="SMART" id="SM00213">
    <property type="entry name" value="UBQ"/>
    <property type="match status" value="1"/>
</dbReference>
<dbReference type="Proteomes" id="UP001620626">
    <property type="component" value="Unassembled WGS sequence"/>
</dbReference>
<evidence type="ECO:0000256" key="1">
    <source>
        <dbReference type="SAM" id="Coils"/>
    </source>
</evidence>
<dbReference type="InterPro" id="IPR050158">
    <property type="entry name" value="Ubiquitin_ubiquitin-like"/>
</dbReference>
<accession>A0ABD2KPV9</accession>
<dbReference type="InterPro" id="IPR000626">
    <property type="entry name" value="Ubiquitin-like_dom"/>
</dbReference>
<evidence type="ECO:0000259" key="3">
    <source>
        <dbReference type="PROSITE" id="PS50053"/>
    </source>
</evidence>
<dbReference type="SUPFAM" id="SSF54236">
    <property type="entry name" value="Ubiquitin-like"/>
    <property type="match status" value="1"/>
</dbReference>
<feature type="domain" description="Ubiquitin-like" evidence="3">
    <location>
        <begin position="246"/>
        <end position="322"/>
    </location>
</feature>
<feature type="region of interest" description="Disordered" evidence="2">
    <location>
        <begin position="217"/>
        <end position="239"/>
    </location>
</feature>
<organism evidence="4 5">
    <name type="scientific">Heterodera trifolii</name>
    <dbReference type="NCBI Taxonomy" id="157864"/>
    <lineage>
        <taxon>Eukaryota</taxon>
        <taxon>Metazoa</taxon>
        <taxon>Ecdysozoa</taxon>
        <taxon>Nematoda</taxon>
        <taxon>Chromadorea</taxon>
        <taxon>Rhabditida</taxon>
        <taxon>Tylenchina</taxon>
        <taxon>Tylenchomorpha</taxon>
        <taxon>Tylenchoidea</taxon>
        <taxon>Heteroderidae</taxon>
        <taxon>Heteroderinae</taxon>
        <taxon>Heterodera</taxon>
    </lineage>
</organism>
<evidence type="ECO:0000256" key="2">
    <source>
        <dbReference type="SAM" id="MobiDB-lite"/>
    </source>
</evidence>
<feature type="coiled-coil region" evidence="1">
    <location>
        <begin position="96"/>
        <end position="187"/>
    </location>
</feature>
<keyword evidence="1" id="KW-0175">Coiled coil</keyword>
<evidence type="ECO:0000313" key="5">
    <source>
        <dbReference type="Proteomes" id="UP001620626"/>
    </source>
</evidence>
<reference evidence="4 5" key="1">
    <citation type="submission" date="2024-10" db="EMBL/GenBank/DDBJ databases">
        <authorList>
            <person name="Kim D."/>
        </authorList>
    </citation>
    <scope>NUCLEOTIDE SEQUENCE [LARGE SCALE GENOMIC DNA]</scope>
    <source>
        <strain evidence="4">BH-2024</strain>
    </source>
</reference>